<organism evidence="2 3">
    <name type="scientific">Dichanthelium oligosanthes</name>
    <dbReference type="NCBI Taxonomy" id="888268"/>
    <lineage>
        <taxon>Eukaryota</taxon>
        <taxon>Viridiplantae</taxon>
        <taxon>Streptophyta</taxon>
        <taxon>Embryophyta</taxon>
        <taxon>Tracheophyta</taxon>
        <taxon>Spermatophyta</taxon>
        <taxon>Magnoliopsida</taxon>
        <taxon>Liliopsida</taxon>
        <taxon>Poales</taxon>
        <taxon>Poaceae</taxon>
        <taxon>PACMAD clade</taxon>
        <taxon>Panicoideae</taxon>
        <taxon>Panicodae</taxon>
        <taxon>Paniceae</taxon>
        <taxon>Dichantheliinae</taxon>
        <taxon>Dichanthelium</taxon>
    </lineage>
</organism>
<dbReference type="Gene3D" id="3.20.20.80">
    <property type="entry name" value="Glycosidases"/>
    <property type="match status" value="1"/>
</dbReference>
<dbReference type="InterPro" id="IPR017853">
    <property type="entry name" value="GH"/>
</dbReference>
<comment type="caution">
    <text evidence="2">The sequence shown here is derived from an EMBL/GenBank/DDBJ whole genome shotgun (WGS) entry which is preliminary data.</text>
</comment>
<dbReference type="Proteomes" id="UP000095767">
    <property type="component" value="Unassembled WGS sequence"/>
</dbReference>
<dbReference type="SUPFAM" id="SSF51445">
    <property type="entry name" value="(Trans)glycosidases"/>
    <property type="match status" value="1"/>
</dbReference>
<proteinExistence type="predicted"/>
<name>A0A1E5VHC1_9POAL</name>
<sequence length="133" mass="13844">MVIMSFLDVYGSGTYNLDLSGHSLAGMGDAIKRCRFLGVPVSISIGGFGGAYSPVSYTHLDVYKRQTSTYLATRSPAWATPSSGAGSWASPSPSPSVASAAPTPSPPTNRRSPSSTTYFGGSLNDTRRPFGDA</sequence>
<accession>A0A1E5VHC1</accession>
<evidence type="ECO:0000313" key="2">
    <source>
        <dbReference type="EMBL" id="OEL24511.1"/>
    </source>
</evidence>
<dbReference type="EMBL" id="LWDX02039558">
    <property type="protein sequence ID" value="OEL24511.1"/>
    <property type="molecule type" value="Genomic_DNA"/>
</dbReference>
<dbReference type="STRING" id="888268.A0A1E5VHC1"/>
<dbReference type="AlphaFoldDB" id="A0A1E5VHC1"/>
<reference evidence="2 3" key="1">
    <citation type="submission" date="2016-09" db="EMBL/GenBank/DDBJ databases">
        <title>The draft genome of Dichanthelium oligosanthes: A C3 panicoid grass species.</title>
        <authorList>
            <person name="Studer A.J."/>
            <person name="Schnable J.C."/>
            <person name="Brutnell T.P."/>
        </authorList>
    </citation>
    <scope>NUCLEOTIDE SEQUENCE [LARGE SCALE GENOMIC DNA]</scope>
    <source>
        <strain evidence="3">cv. Kellogg 1175</strain>
        <tissue evidence="2">Leaf</tissue>
    </source>
</reference>
<evidence type="ECO:0000256" key="1">
    <source>
        <dbReference type="SAM" id="MobiDB-lite"/>
    </source>
</evidence>
<feature type="region of interest" description="Disordered" evidence="1">
    <location>
        <begin position="76"/>
        <end position="133"/>
    </location>
</feature>
<keyword evidence="3" id="KW-1185">Reference proteome</keyword>
<feature type="compositionally biased region" description="Low complexity" evidence="1">
    <location>
        <begin position="76"/>
        <end position="117"/>
    </location>
</feature>
<evidence type="ECO:0000313" key="3">
    <source>
        <dbReference type="Proteomes" id="UP000095767"/>
    </source>
</evidence>
<evidence type="ECO:0008006" key="4">
    <source>
        <dbReference type="Google" id="ProtNLM"/>
    </source>
</evidence>
<protein>
    <recommendedName>
        <fullName evidence="4">GH18 domain-containing protein</fullName>
    </recommendedName>
</protein>
<gene>
    <name evidence="2" type="ORF">BAE44_0014469</name>
</gene>